<dbReference type="SUPFAM" id="SSF47473">
    <property type="entry name" value="EF-hand"/>
    <property type="match status" value="2"/>
</dbReference>
<evidence type="ECO:0000256" key="1">
    <source>
        <dbReference type="ARBA" id="ARBA00022723"/>
    </source>
</evidence>
<dbReference type="PROSITE" id="PS00018">
    <property type="entry name" value="EF_HAND_1"/>
    <property type="match status" value="2"/>
</dbReference>
<evidence type="ECO:0000256" key="3">
    <source>
        <dbReference type="ARBA" id="ARBA00022837"/>
    </source>
</evidence>
<feature type="domain" description="EF-hand" evidence="5">
    <location>
        <begin position="284"/>
        <end position="312"/>
    </location>
</feature>
<evidence type="ECO:0000313" key="6">
    <source>
        <dbReference type="EMBL" id="CAD8870925.1"/>
    </source>
</evidence>
<dbReference type="InterPro" id="IPR011992">
    <property type="entry name" value="EF-hand-dom_pair"/>
</dbReference>
<feature type="domain" description="EF-hand" evidence="5">
    <location>
        <begin position="245"/>
        <end position="280"/>
    </location>
</feature>
<dbReference type="PANTHER" id="PTHR10827">
    <property type="entry name" value="RETICULOCALBIN"/>
    <property type="match status" value="1"/>
</dbReference>
<protein>
    <recommendedName>
        <fullName evidence="5">EF-hand domain-containing protein</fullName>
    </recommendedName>
</protein>
<keyword evidence="2" id="KW-0677">Repeat</keyword>
<keyword evidence="3" id="KW-0106">Calcium</keyword>
<dbReference type="SMART" id="SM00054">
    <property type="entry name" value="EFh"/>
    <property type="match status" value="7"/>
</dbReference>
<dbReference type="InterPro" id="IPR018247">
    <property type="entry name" value="EF_Hand_1_Ca_BS"/>
</dbReference>
<gene>
    <name evidence="6" type="ORF">NSCI0253_LOCUS45282</name>
</gene>
<feature type="domain" description="EF-hand" evidence="5">
    <location>
        <begin position="108"/>
        <end position="143"/>
    </location>
</feature>
<keyword evidence="1" id="KW-0479">Metal-binding</keyword>
<name>A0A7S1FJW4_NOCSC</name>
<feature type="domain" description="EF-hand" evidence="5">
    <location>
        <begin position="42"/>
        <end position="77"/>
    </location>
</feature>
<reference evidence="6" key="1">
    <citation type="submission" date="2021-01" db="EMBL/GenBank/DDBJ databases">
        <authorList>
            <person name="Corre E."/>
            <person name="Pelletier E."/>
            <person name="Niang G."/>
            <person name="Scheremetjew M."/>
            <person name="Finn R."/>
            <person name="Kale V."/>
            <person name="Holt S."/>
            <person name="Cochrane G."/>
            <person name="Meng A."/>
            <person name="Brown T."/>
            <person name="Cohen L."/>
        </authorList>
    </citation>
    <scope>NUCLEOTIDE SEQUENCE</scope>
</reference>
<accession>A0A7S1FJW4</accession>
<dbReference type="GO" id="GO:0005783">
    <property type="term" value="C:endoplasmic reticulum"/>
    <property type="evidence" value="ECO:0007669"/>
    <property type="project" value="TreeGrafter"/>
</dbReference>
<evidence type="ECO:0000256" key="2">
    <source>
        <dbReference type="ARBA" id="ARBA00022737"/>
    </source>
</evidence>
<dbReference type="InterPro" id="IPR002048">
    <property type="entry name" value="EF_hand_dom"/>
</dbReference>
<dbReference type="EMBL" id="HBFQ01063935">
    <property type="protein sequence ID" value="CAD8870925.1"/>
    <property type="molecule type" value="Transcribed_RNA"/>
</dbReference>
<sequence>MAQASLSRFTQSFSHLRRIHHIMGVKLIATLGQLVMFGRSEVAPADIDAYFTAFDVNGDSHLSFIELSKAVPAAEQTLFRESFGSADANNDGRLDKLETQVFGAAMDREQTMIEAFFRVTDRNNDWKLSFEELSAAAEANEEHRLREAFDEADADHDSLLDLVEGKIFGAAMDREEEVSGVDPFQVAVQYFDQDNDRKLSMSELADQVDEGERHMFFKFFQDADENKDWRLDSVEAKSFSEAMDSQILHVDAIFSFFDENTDGKLTADELSSVVSEKEKYVFSKAFQAADEDGDGQLDRDEAQALDDAMSAASH</sequence>
<evidence type="ECO:0000259" key="5">
    <source>
        <dbReference type="PROSITE" id="PS50222"/>
    </source>
</evidence>
<dbReference type="PROSITE" id="PS50222">
    <property type="entry name" value="EF_HAND_2"/>
    <property type="match status" value="4"/>
</dbReference>
<proteinExistence type="predicted"/>
<dbReference type="GO" id="GO:0005509">
    <property type="term" value="F:calcium ion binding"/>
    <property type="evidence" value="ECO:0007669"/>
    <property type="project" value="InterPro"/>
</dbReference>
<dbReference type="PANTHER" id="PTHR10827:SF98">
    <property type="entry name" value="45 KDA CALCIUM-BINDING PROTEIN"/>
    <property type="match status" value="1"/>
</dbReference>
<dbReference type="Pfam" id="PF13202">
    <property type="entry name" value="EF-hand_5"/>
    <property type="match status" value="3"/>
</dbReference>
<dbReference type="Gene3D" id="1.10.238.10">
    <property type="entry name" value="EF-hand"/>
    <property type="match status" value="3"/>
</dbReference>
<feature type="region of interest" description="Disordered" evidence="4">
    <location>
        <begin position="291"/>
        <end position="314"/>
    </location>
</feature>
<evidence type="ECO:0000256" key="4">
    <source>
        <dbReference type="SAM" id="MobiDB-lite"/>
    </source>
</evidence>
<dbReference type="AlphaFoldDB" id="A0A7S1FJW4"/>
<organism evidence="6">
    <name type="scientific">Noctiluca scintillans</name>
    <name type="common">Sea sparkle</name>
    <name type="synonym">Red tide dinoflagellate</name>
    <dbReference type="NCBI Taxonomy" id="2966"/>
    <lineage>
        <taxon>Eukaryota</taxon>
        <taxon>Sar</taxon>
        <taxon>Alveolata</taxon>
        <taxon>Dinophyceae</taxon>
        <taxon>Noctilucales</taxon>
        <taxon>Noctilucaceae</taxon>
        <taxon>Noctiluca</taxon>
    </lineage>
</organism>